<dbReference type="InterPro" id="IPR036291">
    <property type="entry name" value="NAD(P)-bd_dom_sf"/>
</dbReference>
<dbReference type="SUPFAM" id="SSF51735">
    <property type="entry name" value="NAD(P)-binding Rossmann-fold domains"/>
    <property type="match status" value="1"/>
</dbReference>
<keyword evidence="1" id="KW-0547">Nucleotide-binding</keyword>
<evidence type="ECO:0000313" key="4">
    <source>
        <dbReference type="EMBL" id="SFI70235.1"/>
    </source>
</evidence>
<dbReference type="Gene3D" id="3.30.470.20">
    <property type="entry name" value="ATP-grasp fold, B domain"/>
    <property type="match status" value="1"/>
</dbReference>
<keyword evidence="1" id="KW-0067">ATP-binding</keyword>
<dbReference type="SUPFAM" id="SSF56059">
    <property type="entry name" value="Glutathione synthetase ATP-binding domain-like"/>
    <property type="match status" value="1"/>
</dbReference>
<evidence type="ECO:0000259" key="3">
    <source>
        <dbReference type="PROSITE" id="PS50975"/>
    </source>
</evidence>
<dbReference type="PANTHER" id="PTHR42793">
    <property type="entry name" value="COA BINDING DOMAIN CONTAINING PROTEIN"/>
    <property type="match status" value="1"/>
</dbReference>
<accession>A0A1I3KDF9</accession>
<dbReference type="Proteomes" id="UP000199025">
    <property type="component" value="Unassembled WGS sequence"/>
</dbReference>
<dbReference type="InterPro" id="IPR016102">
    <property type="entry name" value="Succinyl-CoA_synth-like"/>
</dbReference>
<dbReference type="Pfam" id="PF19045">
    <property type="entry name" value="Ligase_CoA_2"/>
    <property type="match status" value="1"/>
</dbReference>
<dbReference type="GO" id="GO:0043758">
    <property type="term" value="F:acetate-CoA ligase (ADP-forming) activity"/>
    <property type="evidence" value="ECO:0007669"/>
    <property type="project" value="InterPro"/>
</dbReference>
<dbReference type="GO" id="GO:0005524">
    <property type="term" value="F:ATP binding"/>
    <property type="evidence" value="ECO:0007669"/>
    <property type="project" value="UniProtKB-UniRule"/>
</dbReference>
<dbReference type="AlphaFoldDB" id="A0A1I3KDF9"/>
<dbReference type="Pfam" id="PF13380">
    <property type="entry name" value="CoA_binding_2"/>
    <property type="match status" value="1"/>
</dbReference>
<dbReference type="RefSeq" id="WP_091503998.1">
    <property type="nucleotide sequence ID" value="NZ_FORP01000001.1"/>
</dbReference>
<dbReference type="SUPFAM" id="SSF52210">
    <property type="entry name" value="Succinyl-CoA synthetase domains"/>
    <property type="match status" value="2"/>
</dbReference>
<dbReference type="InterPro" id="IPR013815">
    <property type="entry name" value="ATP_grasp_subdomain_1"/>
</dbReference>
<dbReference type="Pfam" id="PF13549">
    <property type="entry name" value="ATP-grasp_5"/>
    <property type="match status" value="1"/>
</dbReference>
<dbReference type="PROSITE" id="PS50975">
    <property type="entry name" value="ATP_GRASP"/>
    <property type="match status" value="1"/>
</dbReference>
<dbReference type="Pfam" id="PF13607">
    <property type="entry name" value="Succ_CoA_lig"/>
    <property type="match status" value="1"/>
</dbReference>
<name>A0A1I3KDF9_9PSEU</name>
<evidence type="ECO:0000256" key="1">
    <source>
        <dbReference type="PROSITE-ProRule" id="PRU00409"/>
    </source>
</evidence>
<dbReference type="Gene3D" id="3.30.1490.20">
    <property type="entry name" value="ATP-grasp fold, A domain"/>
    <property type="match status" value="1"/>
</dbReference>
<dbReference type="Gene3D" id="3.40.50.261">
    <property type="entry name" value="Succinyl-CoA synthetase domains"/>
    <property type="match status" value="2"/>
</dbReference>
<dbReference type="PANTHER" id="PTHR42793:SF4">
    <property type="entry name" value="BLL6376 PROTEIN"/>
    <property type="match status" value="1"/>
</dbReference>
<reference evidence="4 5" key="1">
    <citation type="submission" date="2016-10" db="EMBL/GenBank/DDBJ databases">
        <authorList>
            <person name="de Groot N.N."/>
        </authorList>
    </citation>
    <scope>NUCLEOTIDE SEQUENCE [LARGE SCALE GENOMIC DNA]</scope>
    <source>
        <strain evidence="4 5">DSM 44468</strain>
    </source>
</reference>
<dbReference type="InterPro" id="IPR032875">
    <property type="entry name" value="Succ_CoA_lig_flav_dom"/>
</dbReference>
<protein>
    <submittedName>
        <fullName evidence="4">Acyl-CoA synthetase (NDP forming)</fullName>
    </submittedName>
</protein>
<sequence length="730" mass="75705">MALSELDRGRTTPPASNLDALFRPASVVVVGASNERTKIGGRLLSHLLRYGYTGRLYVVHPSDPAVQGVAAYRSVDELPADSALDLAIVAVPAVRVPETIRSLAHRGVRVAVIVSSGFGETGDAGRALEDEVRDCARRSGMRVLGPNCQGVANTSVGLAASFSSVFGRTEEVPDGTTAVISQSGAMAAVLTELSSGHVDGVRYWAATGNELDLTVADLVAEVATDPGVRVVQVYLENMRAADRLVQAARTAHERGAAVLVLKAGASEEGARAASSHTGALAQEDKVVDAFLSRHGLVRARDARQMSELARLFAGRKKPRGNRVGIVTNSGGLGVLLADEAAVNGLAMAEFGPDTRTRLTETLPPFAATANPIDVTAQLLSRPELLGAAIRAVEAEPGVDVVVVALGILGDYYDLDRILADVVELDRRTEKLVVVCWVAGDAAMPGRLAGAGIPTYDDTAATMRALGAFVAHARHVERERRADPQTSVPTARLTGPLPRAAGGPLSEAAGKRLLRSWGLPVVDGRLAVSADEAAAAARELGFPVVLKVSAAGLAHKTELGLVDVGIGDEAELRAAAARMLAATEANVHGDGQVDGLLVEPCLDGGLEMSVGLLRDPSVGNVVVVGAGGTAAEVLADVQLLIPPLTTELVREAIHRLRVAPLLHGFRGAPARDVDSLVRLVLDLATTPAVLAGQVASLDLNPVLVMPSGQGSVAVDVALTPGHPTSDIKEGR</sequence>
<dbReference type="STRING" id="115433.SAMN05421835_101505"/>
<keyword evidence="5" id="KW-1185">Reference proteome</keyword>
<proteinExistence type="predicted"/>
<evidence type="ECO:0000313" key="5">
    <source>
        <dbReference type="Proteomes" id="UP000199025"/>
    </source>
</evidence>
<evidence type="ECO:0000256" key="2">
    <source>
        <dbReference type="SAM" id="MobiDB-lite"/>
    </source>
</evidence>
<gene>
    <name evidence="4" type="ORF">SAMN05421835_101505</name>
</gene>
<dbReference type="InterPro" id="IPR011761">
    <property type="entry name" value="ATP-grasp"/>
</dbReference>
<dbReference type="InterPro" id="IPR043938">
    <property type="entry name" value="Ligase_CoA_dom"/>
</dbReference>
<dbReference type="EMBL" id="FORP01000001">
    <property type="protein sequence ID" value="SFI70235.1"/>
    <property type="molecule type" value="Genomic_DNA"/>
</dbReference>
<feature type="region of interest" description="Disordered" evidence="2">
    <location>
        <begin position="478"/>
        <end position="500"/>
    </location>
</feature>
<dbReference type="OrthoDB" id="190266at2"/>
<feature type="domain" description="ATP-grasp" evidence="3">
    <location>
        <begin position="510"/>
        <end position="546"/>
    </location>
</feature>
<dbReference type="Gene3D" id="3.40.50.720">
    <property type="entry name" value="NAD(P)-binding Rossmann-like Domain"/>
    <property type="match status" value="1"/>
</dbReference>
<dbReference type="SMART" id="SM00881">
    <property type="entry name" value="CoA_binding"/>
    <property type="match status" value="1"/>
</dbReference>
<organism evidence="4 5">
    <name type="scientific">Amycolatopsis sacchari</name>
    <dbReference type="NCBI Taxonomy" id="115433"/>
    <lineage>
        <taxon>Bacteria</taxon>
        <taxon>Bacillati</taxon>
        <taxon>Actinomycetota</taxon>
        <taxon>Actinomycetes</taxon>
        <taxon>Pseudonocardiales</taxon>
        <taxon>Pseudonocardiaceae</taxon>
        <taxon>Amycolatopsis</taxon>
    </lineage>
</organism>
<dbReference type="InterPro" id="IPR003781">
    <property type="entry name" value="CoA-bd"/>
</dbReference>
<dbReference type="GO" id="GO:0046872">
    <property type="term" value="F:metal ion binding"/>
    <property type="evidence" value="ECO:0007669"/>
    <property type="project" value="InterPro"/>
</dbReference>